<dbReference type="PROSITE" id="PS51186">
    <property type="entry name" value="GNAT"/>
    <property type="match status" value="1"/>
</dbReference>
<protein>
    <submittedName>
        <fullName evidence="2">N-acetyltransferase domain-containing protein</fullName>
    </submittedName>
</protein>
<accession>A0ABR2VAB3</accession>
<dbReference type="Gene3D" id="3.40.630.30">
    <property type="match status" value="1"/>
</dbReference>
<dbReference type="PANTHER" id="PTHR43792">
    <property type="entry name" value="GNAT FAMILY, PUTATIVE (AFU_ORTHOLOGUE AFUA_3G00765)-RELATED-RELATED"/>
    <property type="match status" value="1"/>
</dbReference>
<feature type="domain" description="N-acetyltransferase" evidence="1">
    <location>
        <begin position="6"/>
        <end position="170"/>
    </location>
</feature>
<keyword evidence="3" id="KW-1185">Reference proteome</keyword>
<evidence type="ECO:0000259" key="1">
    <source>
        <dbReference type="PROSITE" id="PS51186"/>
    </source>
</evidence>
<dbReference type="SUPFAM" id="SSF55729">
    <property type="entry name" value="Acyl-CoA N-acyltransferases (Nat)"/>
    <property type="match status" value="1"/>
</dbReference>
<evidence type="ECO:0000313" key="3">
    <source>
        <dbReference type="Proteomes" id="UP001408356"/>
    </source>
</evidence>
<dbReference type="InterPro" id="IPR051531">
    <property type="entry name" value="N-acetyltransferase"/>
</dbReference>
<dbReference type="Pfam" id="PF13302">
    <property type="entry name" value="Acetyltransf_3"/>
    <property type="match status" value="1"/>
</dbReference>
<gene>
    <name evidence="2" type="ORF">SUNI508_03858</name>
</gene>
<proteinExistence type="predicted"/>
<reference evidence="2 3" key="1">
    <citation type="journal article" date="2024" name="J. Plant Pathol.">
        <title>Sequence and assembly of the genome of Seiridium unicorne, isolate CBS 538.82, causal agent of cypress canker disease.</title>
        <authorList>
            <person name="Scali E."/>
            <person name="Rocca G.D."/>
            <person name="Danti R."/>
            <person name="Garbelotto M."/>
            <person name="Barberini S."/>
            <person name="Baroncelli R."/>
            <person name="Emiliani G."/>
        </authorList>
    </citation>
    <scope>NUCLEOTIDE SEQUENCE [LARGE SCALE GENOMIC DNA]</scope>
    <source>
        <strain evidence="2 3">BM-138-508</strain>
    </source>
</reference>
<dbReference type="InterPro" id="IPR016181">
    <property type="entry name" value="Acyl_CoA_acyltransferase"/>
</dbReference>
<dbReference type="InterPro" id="IPR000182">
    <property type="entry name" value="GNAT_dom"/>
</dbReference>
<dbReference type="Proteomes" id="UP001408356">
    <property type="component" value="Unassembled WGS sequence"/>
</dbReference>
<dbReference type="PANTHER" id="PTHR43792:SF1">
    <property type="entry name" value="N-ACETYLTRANSFERASE DOMAIN-CONTAINING PROTEIN"/>
    <property type="match status" value="1"/>
</dbReference>
<evidence type="ECO:0000313" key="2">
    <source>
        <dbReference type="EMBL" id="KAK9423842.1"/>
    </source>
</evidence>
<name>A0ABR2VAB3_9PEZI</name>
<sequence length="174" mass="19734">MDTPHLHLRKIAASDLNDFHDIWSNTEATRWSTCGPKKTLEESCSWLDGILPEKNLDGDNYAVFSHDQPHRMIGIMGVFAFRPVAELGYTFHPDAWGKGYATEALRAFMALYWQSRPGVNVVEAKTDVENTGSIRVLTKCGFQNVELLRDNITLPAMGLRSSYLFRMERPKNEA</sequence>
<dbReference type="EMBL" id="JARVKF010000057">
    <property type="protein sequence ID" value="KAK9423842.1"/>
    <property type="molecule type" value="Genomic_DNA"/>
</dbReference>
<organism evidence="2 3">
    <name type="scientific">Seiridium unicorne</name>
    <dbReference type="NCBI Taxonomy" id="138068"/>
    <lineage>
        <taxon>Eukaryota</taxon>
        <taxon>Fungi</taxon>
        <taxon>Dikarya</taxon>
        <taxon>Ascomycota</taxon>
        <taxon>Pezizomycotina</taxon>
        <taxon>Sordariomycetes</taxon>
        <taxon>Xylariomycetidae</taxon>
        <taxon>Amphisphaeriales</taxon>
        <taxon>Sporocadaceae</taxon>
        <taxon>Seiridium</taxon>
    </lineage>
</organism>
<comment type="caution">
    <text evidence="2">The sequence shown here is derived from an EMBL/GenBank/DDBJ whole genome shotgun (WGS) entry which is preliminary data.</text>
</comment>